<feature type="domain" description="EGF-like" evidence="10">
    <location>
        <begin position="603"/>
        <end position="614"/>
    </location>
</feature>
<dbReference type="AlphaFoldDB" id="A0A835SWW6"/>
<sequence length="931" mass="96058">MLKDAVKAAYAALRKYISAKAPSGQLLADPIVHTYELIPSPPPPPPSPPAPPSPPPEPQAPPFPPSRRLLLSKRQQESEREDILDLASAASAASASSSQAAASAGGARRGLLQAAAASRTATYPDFSAGADPRLTKCGRATINTKHVRKAAGSSLSVADTPGEYTDLYLYVTADNSGPGICPPLNDIRAATCLYDAASRRPVMAAINVCPSALDEYDTNTLVTRILRAMITALGVERVGFFGAAAPSVYTAAIAPLTDAGGNDLRFLATPAVKQAARTFFACADLPGAMMENLRYSYSLLDGADSSVVFNASLAERLATADYADRMNYAFVGWEFTHFQEDILVGSNELSYSGLAPQVTQLTLALLSDTNWYAVNVNSQGYWTYGRGKGCAFGRSHCSALLNATSAAGDSVLICDTATYGAKQQLCAAGGVAVGTCEQHDGACGVVRSATPGLPTCLLKELELITLSGSRTDAAALYGWGSGFTSRCSPVRWPWSARTSSVLPAQSWPAGGAPSPPTGGSCFRALCGGAAGNELSFNVLGTQVRCPTGALVNLTAALPAGSGLVAATLGPCPYNDEVCAVSSPSACTPASCSPRGGECRDGRCYCRAGYSGADCTTDLMTGLKEDLAGQTAAYSLLEVSVALKLPLSRFYARQAQFLKVISDNVFSGFTSSLTAQLSVARVQTAASLPDTLRPLGETNIQVVTRFAAANSLQADLFERAFRSQGLPTAALDALGFTTLANSTVYLGQTVLRTMPPPSPPSPPSPPTPPPAPPPSPPAAPPSSGGGGGLSGDEKVAIGVGVSFGVLLLLLLFAGWRSFRRWNEVQQKIVEGEHDKKIKNLEEEIRKAKEHEEEKRMGGPSTKRGRSKHGEGGGAASPEEVQLTEGAVSSSADAGAGAGSAAGARGAGPVVMVGQITTGGGGGAAAGEGPEIK</sequence>
<evidence type="ECO:0000256" key="4">
    <source>
        <dbReference type="ARBA" id="ARBA00022801"/>
    </source>
</evidence>
<dbReference type="Gene3D" id="3.90.132.10">
    <property type="entry name" value="Leishmanolysin , domain 2"/>
    <property type="match status" value="1"/>
</dbReference>
<reference evidence="11" key="1">
    <citation type="journal article" date="2020" name="bioRxiv">
        <title>Comparative genomics of Chlamydomonas.</title>
        <authorList>
            <person name="Craig R.J."/>
            <person name="Hasan A.R."/>
            <person name="Ness R.W."/>
            <person name="Keightley P.D."/>
        </authorList>
    </citation>
    <scope>NUCLEOTIDE SEQUENCE</scope>
    <source>
        <strain evidence="11">SAG 7.73</strain>
    </source>
</reference>
<feature type="compositionally biased region" description="Gly residues" evidence="8">
    <location>
        <begin position="915"/>
        <end position="924"/>
    </location>
</feature>
<protein>
    <recommendedName>
        <fullName evidence="10">EGF-like domain-containing protein</fullName>
    </recommendedName>
</protein>
<feature type="binding site" evidence="7">
    <location>
        <position position="337"/>
    </location>
    <ligand>
        <name>Zn(2+)</name>
        <dbReference type="ChEBI" id="CHEBI:29105"/>
        <note>catalytic</note>
    </ligand>
</feature>
<gene>
    <name evidence="11" type="ORF">HXX76_010458</name>
</gene>
<keyword evidence="12" id="KW-1185">Reference proteome</keyword>
<feature type="compositionally biased region" description="Basic and acidic residues" evidence="8">
    <location>
        <begin position="845"/>
        <end position="855"/>
    </location>
</feature>
<evidence type="ECO:0000256" key="2">
    <source>
        <dbReference type="ARBA" id="ARBA00022670"/>
    </source>
</evidence>
<evidence type="ECO:0000259" key="10">
    <source>
        <dbReference type="PROSITE" id="PS01186"/>
    </source>
</evidence>
<evidence type="ECO:0000256" key="8">
    <source>
        <dbReference type="SAM" id="MobiDB-lite"/>
    </source>
</evidence>
<feature type="region of interest" description="Disordered" evidence="8">
    <location>
        <begin position="37"/>
        <end position="67"/>
    </location>
</feature>
<dbReference type="GO" id="GO:0046872">
    <property type="term" value="F:metal ion binding"/>
    <property type="evidence" value="ECO:0007669"/>
    <property type="project" value="UniProtKB-KW"/>
</dbReference>
<feature type="region of interest" description="Disordered" evidence="8">
    <location>
        <begin position="845"/>
        <end position="931"/>
    </location>
</feature>
<evidence type="ECO:0000256" key="5">
    <source>
        <dbReference type="ARBA" id="ARBA00022833"/>
    </source>
</evidence>
<dbReference type="GO" id="GO:0007155">
    <property type="term" value="P:cell adhesion"/>
    <property type="evidence" value="ECO:0007669"/>
    <property type="project" value="InterPro"/>
</dbReference>
<name>A0A835SWW6_CHLIN</name>
<keyword evidence="3 7" id="KW-0479">Metal-binding</keyword>
<comment type="similarity">
    <text evidence="1">Belongs to the peptidase M8 family.</text>
</comment>
<keyword evidence="9" id="KW-0812">Transmembrane</keyword>
<proteinExistence type="inferred from homology"/>
<dbReference type="OrthoDB" id="527990at2759"/>
<feature type="transmembrane region" description="Helical" evidence="9">
    <location>
        <begin position="794"/>
        <end position="814"/>
    </location>
</feature>
<dbReference type="EMBL" id="JAEHOC010000035">
    <property type="protein sequence ID" value="KAG2428310.1"/>
    <property type="molecule type" value="Genomic_DNA"/>
</dbReference>
<keyword evidence="9" id="KW-0472">Membrane</keyword>
<organism evidence="11 12">
    <name type="scientific">Chlamydomonas incerta</name>
    <dbReference type="NCBI Taxonomy" id="51695"/>
    <lineage>
        <taxon>Eukaryota</taxon>
        <taxon>Viridiplantae</taxon>
        <taxon>Chlorophyta</taxon>
        <taxon>core chlorophytes</taxon>
        <taxon>Chlorophyceae</taxon>
        <taxon>CS clade</taxon>
        <taxon>Chlamydomonadales</taxon>
        <taxon>Chlamydomonadaceae</taxon>
        <taxon>Chlamydomonas</taxon>
    </lineage>
</organism>
<evidence type="ECO:0000256" key="1">
    <source>
        <dbReference type="ARBA" id="ARBA00005860"/>
    </source>
</evidence>
<dbReference type="GO" id="GO:0006508">
    <property type="term" value="P:proteolysis"/>
    <property type="evidence" value="ECO:0007669"/>
    <property type="project" value="UniProtKB-KW"/>
</dbReference>
<dbReference type="InterPro" id="IPR000742">
    <property type="entry name" value="EGF"/>
</dbReference>
<feature type="region of interest" description="Disordered" evidence="8">
    <location>
        <begin position="749"/>
        <end position="788"/>
    </location>
</feature>
<feature type="compositionally biased region" description="Pro residues" evidence="8">
    <location>
        <begin position="753"/>
        <end position="779"/>
    </location>
</feature>
<feature type="compositionally biased region" description="Pro residues" evidence="8">
    <location>
        <begin position="39"/>
        <end position="65"/>
    </location>
</feature>
<keyword evidence="4" id="KW-0378">Hydrolase</keyword>
<dbReference type="PANTHER" id="PTHR10942">
    <property type="entry name" value="LEISHMANOLYSIN-LIKE PEPTIDASE"/>
    <property type="match status" value="1"/>
</dbReference>
<evidence type="ECO:0000256" key="9">
    <source>
        <dbReference type="SAM" id="Phobius"/>
    </source>
</evidence>
<evidence type="ECO:0000256" key="3">
    <source>
        <dbReference type="ARBA" id="ARBA00022723"/>
    </source>
</evidence>
<evidence type="ECO:0000256" key="7">
    <source>
        <dbReference type="PIRSR" id="PIRSR601577-2"/>
    </source>
</evidence>
<dbReference type="PANTHER" id="PTHR10942:SF0">
    <property type="entry name" value="LEISHMANOLYSIN-LIKE PEPTIDASE"/>
    <property type="match status" value="1"/>
</dbReference>
<feature type="compositionally biased region" description="Low complexity" evidence="8">
    <location>
        <begin position="884"/>
        <end position="912"/>
    </location>
</feature>
<dbReference type="InterPro" id="IPR001577">
    <property type="entry name" value="Peptidase_M8"/>
</dbReference>
<comment type="cofactor">
    <cofactor evidence="7">
        <name>Zn(2+)</name>
        <dbReference type="ChEBI" id="CHEBI:29105"/>
    </cofactor>
    <text evidence="7">Binds 1 zinc ion per subunit.</text>
</comment>
<dbReference type="GO" id="GO:0004222">
    <property type="term" value="F:metalloendopeptidase activity"/>
    <property type="evidence" value="ECO:0007669"/>
    <property type="project" value="InterPro"/>
</dbReference>
<keyword evidence="5 7" id="KW-0862">Zinc</keyword>
<dbReference type="Gene3D" id="3.10.170.20">
    <property type="match status" value="1"/>
</dbReference>
<dbReference type="GO" id="GO:0016020">
    <property type="term" value="C:membrane"/>
    <property type="evidence" value="ECO:0007669"/>
    <property type="project" value="InterPro"/>
</dbReference>
<accession>A0A835SWW6</accession>
<dbReference type="GO" id="GO:0005737">
    <property type="term" value="C:cytoplasm"/>
    <property type="evidence" value="ECO:0007669"/>
    <property type="project" value="TreeGrafter"/>
</dbReference>
<dbReference type="PROSITE" id="PS01186">
    <property type="entry name" value="EGF_2"/>
    <property type="match status" value="1"/>
</dbReference>
<evidence type="ECO:0000313" key="11">
    <source>
        <dbReference type="EMBL" id="KAG2428310.1"/>
    </source>
</evidence>
<dbReference type="Proteomes" id="UP000650467">
    <property type="component" value="Unassembled WGS sequence"/>
</dbReference>
<keyword evidence="2" id="KW-0645">Protease</keyword>
<keyword evidence="6 7" id="KW-0482">Metalloprotease</keyword>
<keyword evidence="9" id="KW-1133">Transmembrane helix</keyword>
<evidence type="ECO:0000256" key="6">
    <source>
        <dbReference type="ARBA" id="ARBA00023049"/>
    </source>
</evidence>
<comment type="caution">
    <text evidence="11">The sequence shown here is derived from an EMBL/GenBank/DDBJ whole genome shotgun (WGS) entry which is preliminary data.</text>
</comment>
<evidence type="ECO:0000313" key="12">
    <source>
        <dbReference type="Proteomes" id="UP000650467"/>
    </source>
</evidence>
<dbReference type="SUPFAM" id="SSF55486">
    <property type="entry name" value="Metalloproteases ('zincins'), catalytic domain"/>
    <property type="match status" value="1"/>
</dbReference>